<sequence length="78" mass="8899">MTKRRTFLLFTILFTLLFITLIALGSYLLSVHSRQFGIAAFLFAFSAVFGQIASLALFLREHLRHQALAQRKSVSDHE</sequence>
<dbReference type="InterPro" id="IPR049967">
    <property type="entry name" value="NGO_0222-like"/>
</dbReference>
<dbReference type="RefSeq" id="WP_274585793.1">
    <property type="nucleotide sequence ID" value="NZ_CP145811.1"/>
</dbReference>
<dbReference type="NCBIfam" id="NF042413">
    <property type="entry name" value="NGO_0222_fam"/>
    <property type="match status" value="1"/>
</dbReference>
<dbReference type="Proteomes" id="UP001149607">
    <property type="component" value="Chromosome"/>
</dbReference>
<proteinExistence type="predicted"/>
<feature type="transmembrane region" description="Helical" evidence="1">
    <location>
        <begin position="36"/>
        <end position="59"/>
    </location>
</feature>
<accession>A0A9X4E351</accession>
<keyword evidence="1" id="KW-0472">Membrane</keyword>
<keyword evidence="1" id="KW-0812">Transmembrane</keyword>
<evidence type="ECO:0000313" key="4">
    <source>
        <dbReference type="Proteomes" id="UP001149607"/>
    </source>
</evidence>
<organism evidence="2">
    <name type="scientific">Neisseria leonii</name>
    <dbReference type="NCBI Taxonomy" id="2995413"/>
    <lineage>
        <taxon>Bacteria</taxon>
        <taxon>Pseudomonadati</taxon>
        <taxon>Pseudomonadota</taxon>
        <taxon>Betaproteobacteria</taxon>
        <taxon>Neisseriales</taxon>
        <taxon>Neisseriaceae</taxon>
        <taxon>Neisseria</taxon>
    </lineage>
</organism>
<keyword evidence="1" id="KW-1133">Transmembrane helix</keyword>
<keyword evidence="4" id="KW-1185">Reference proteome</keyword>
<evidence type="ECO:0000256" key="1">
    <source>
        <dbReference type="SAM" id="Phobius"/>
    </source>
</evidence>
<feature type="transmembrane region" description="Helical" evidence="1">
    <location>
        <begin position="7"/>
        <end position="30"/>
    </location>
</feature>
<protein>
    <submittedName>
        <fullName evidence="3">NGO_0222 family membrane protein</fullName>
    </submittedName>
</protein>
<name>A0A9X4E351_9NEIS</name>
<gene>
    <name evidence="2" type="ORF">ORY91_000008</name>
    <name evidence="3" type="ORF">V9W64_09780</name>
</gene>
<dbReference type="AlphaFoldDB" id="A0A9X4E351"/>
<evidence type="ECO:0000313" key="3">
    <source>
        <dbReference type="EMBL" id="WWY02965.1"/>
    </source>
</evidence>
<evidence type="ECO:0000313" key="2">
    <source>
        <dbReference type="EMBL" id="MDD9328747.1"/>
    </source>
</evidence>
<dbReference type="EMBL" id="JAPQFL010000010">
    <property type="protein sequence ID" value="MDD9328747.1"/>
    <property type="molecule type" value="Genomic_DNA"/>
</dbReference>
<dbReference type="EMBL" id="CP146598">
    <property type="protein sequence ID" value="WWY02965.1"/>
    <property type="molecule type" value="Genomic_DNA"/>
</dbReference>
<reference evidence="2" key="1">
    <citation type="submission" date="2022-10" db="EMBL/GenBank/DDBJ databases">
        <authorList>
            <person name="Boutroux M."/>
        </authorList>
    </citation>
    <scope>NUCLEOTIDE SEQUENCE</scope>
    <source>
        <strain evidence="2">51.81</strain>
    </source>
</reference>
<reference evidence="3" key="2">
    <citation type="submission" date="2024-02" db="EMBL/GenBank/DDBJ databases">
        <title>Neisseria leonii sp. nov.</title>
        <authorList>
            <person name="Boutroux M."/>
            <person name="Favre-Rochex S."/>
            <person name="Gorgette O."/>
            <person name="Touak G."/>
            <person name="Muhle E."/>
            <person name="Chesneau O."/>
            <person name="Clermont D."/>
            <person name="Rahi P."/>
        </authorList>
    </citation>
    <scope>NUCLEOTIDE SEQUENCE</scope>
    <source>
        <strain evidence="3">51.81</strain>
    </source>
</reference>